<dbReference type="Proteomes" id="UP000838756">
    <property type="component" value="Unassembled WGS sequence"/>
</dbReference>
<dbReference type="AlphaFoldDB" id="A0A8S4QF79"/>
<proteinExistence type="predicted"/>
<protein>
    <submittedName>
        <fullName evidence="2">Jg14903 protein</fullName>
    </submittedName>
</protein>
<feature type="signal peptide" evidence="1">
    <location>
        <begin position="1"/>
        <end position="18"/>
    </location>
</feature>
<evidence type="ECO:0000313" key="3">
    <source>
        <dbReference type="Proteomes" id="UP000838756"/>
    </source>
</evidence>
<accession>A0A8S4QF79</accession>
<organism evidence="2 3">
    <name type="scientific">Pararge aegeria aegeria</name>
    <dbReference type="NCBI Taxonomy" id="348720"/>
    <lineage>
        <taxon>Eukaryota</taxon>
        <taxon>Metazoa</taxon>
        <taxon>Ecdysozoa</taxon>
        <taxon>Arthropoda</taxon>
        <taxon>Hexapoda</taxon>
        <taxon>Insecta</taxon>
        <taxon>Pterygota</taxon>
        <taxon>Neoptera</taxon>
        <taxon>Endopterygota</taxon>
        <taxon>Lepidoptera</taxon>
        <taxon>Glossata</taxon>
        <taxon>Ditrysia</taxon>
        <taxon>Papilionoidea</taxon>
        <taxon>Nymphalidae</taxon>
        <taxon>Satyrinae</taxon>
        <taxon>Satyrini</taxon>
        <taxon>Parargina</taxon>
        <taxon>Pararge</taxon>
    </lineage>
</organism>
<dbReference type="EMBL" id="CAKXAJ010006050">
    <property type="protein sequence ID" value="CAH2209485.1"/>
    <property type="molecule type" value="Genomic_DNA"/>
</dbReference>
<keyword evidence="3" id="KW-1185">Reference proteome</keyword>
<evidence type="ECO:0000313" key="2">
    <source>
        <dbReference type="EMBL" id="CAH2209485.1"/>
    </source>
</evidence>
<sequence>MQKLKFFLLVICYIGVQCDKDRTKQNFSTHNAYPCNGSNDIKISFVPNEPNKEDYQIFIDKTLTRNTKVILTLDTDSVVTLRDTSFARIYTTKKNTFEVRVFKLHEGIMLDVKGQVSKTVPQIKSLIINNKEFCRNPSLVS</sequence>
<feature type="chain" id="PRO_5035813426" evidence="1">
    <location>
        <begin position="19"/>
        <end position="141"/>
    </location>
</feature>
<reference evidence="2" key="1">
    <citation type="submission" date="2022-03" db="EMBL/GenBank/DDBJ databases">
        <authorList>
            <person name="Lindestad O."/>
        </authorList>
    </citation>
    <scope>NUCLEOTIDE SEQUENCE</scope>
</reference>
<evidence type="ECO:0000256" key="1">
    <source>
        <dbReference type="SAM" id="SignalP"/>
    </source>
</evidence>
<gene>
    <name evidence="2" type="primary">jg14903</name>
    <name evidence="2" type="ORF">PAEG_LOCUS1883</name>
</gene>
<name>A0A8S4QF79_9NEOP</name>
<keyword evidence="1" id="KW-0732">Signal</keyword>
<comment type="caution">
    <text evidence="2">The sequence shown here is derived from an EMBL/GenBank/DDBJ whole genome shotgun (WGS) entry which is preliminary data.</text>
</comment>